<keyword evidence="3" id="KW-1185">Reference proteome</keyword>
<dbReference type="EMBL" id="KV918898">
    <property type="protein sequence ID" value="OSX75599.1"/>
    <property type="molecule type" value="Genomic_DNA"/>
</dbReference>
<dbReference type="AlphaFoldDB" id="A0A1X6P3Y7"/>
<feature type="region of interest" description="Disordered" evidence="1">
    <location>
        <begin position="199"/>
        <end position="249"/>
    </location>
</feature>
<evidence type="ECO:0000256" key="1">
    <source>
        <dbReference type="SAM" id="MobiDB-lite"/>
    </source>
</evidence>
<reference evidence="2 3" key="1">
    <citation type="submission" date="2017-03" db="EMBL/GenBank/DDBJ databases">
        <title>WGS assembly of Porphyra umbilicalis.</title>
        <authorList>
            <person name="Brawley S.H."/>
            <person name="Blouin N.A."/>
            <person name="Ficko-Blean E."/>
            <person name="Wheeler G.L."/>
            <person name="Lohr M."/>
            <person name="Goodson H.V."/>
            <person name="Jenkins J.W."/>
            <person name="Blaby-Haas C.E."/>
            <person name="Helliwell K.E."/>
            <person name="Chan C."/>
            <person name="Marriage T."/>
            <person name="Bhattacharya D."/>
            <person name="Klein A.S."/>
            <person name="Badis Y."/>
            <person name="Brodie J."/>
            <person name="Cao Y."/>
            <person name="Collen J."/>
            <person name="Dittami S.M."/>
            <person name="Gachon C.M."/>
            <person name="Green B.R."/>
            <person name="Karpowicz S."/>
            <person name="Kim J.W."/>
            <person name="Kudahl U."/>
            <person name="Lin S."/>
            <person name="Michel G."/>
            <person name="Mittag M."/>
            <person name="Olson B.J."/>
            <person name="Pangilinan J."/>
            <person name="Peng Y."/>
            <person name="Qiu H."/>
            <person name="Shu S."/>
            <person name="Singer J.T."/>
            <person name="Smith A.G."/>
            <person name="Sprecher B.N."/>
            <person name="Wagner V."/>
            <person name="Wang W."/>
            <person name="Wang Z.-Y."/>
            <person name="Yan J."/>
            <person name="Yarish C."/>
            <person name="Zoeuner-Riek S."/>
            <person name="Zhuang Y."/>
            <person name="Zou Y."/>
            <person name="Lindquist E.A."/>
            <person name="Grimwood J."/>
            <person name="Barry K."/>
            <person name="Rokhsar D.S."/>
            <person name="Schmutz J."/>
            <person name="Stiller J.W."/>
            <person name="Grossman A.R."/>
            <person name="Prochnik S.E."/>
        </authorList>
    </citation>
    <scope>NUCLEOTIDE SEQUENCE [LARGE SCALE GENOMIC DNA]</scope>
    <source>
        <strain evidence="2">4086291</strain>
    </source>
</reference>
<protein>
    <submittedName>
        <fullName evidence="2">Uncharacterized protein</fullName>
    </submittedName>
</protein>
<proteinExistence type="predicted"/>
<gene>
    <name evidence="2" type="ORF">BU14_0230s0022</name>
</gene>
<feature type="compositionally biased region" description="Polar residues" evidence="1">
    <location>
        <begin position="214"/>
        <end position="224"/>
    </location>
</feature>
<feature type="region of interest" description="Disordered" evidence="1">
    <location>
        <begin position="456"/>
        <end position="476"/>
    </location>
</feature>
<dbReference type="Proteomes" id="UP000218209">
    <property type="component" value="Unassembled WGS sequence"/>
</dbReference>
<evidence type="ECO:0000313" key="3">
    <source>
        <dbReference type="Proteomes" id="UP000218209"/>
    </source>
</evidence>
<feature type="compositionally biased region" description="Acidic residues" evidence="1">
    <location>
        <begin position="231"/>
        <end position="243"/>
    </location>
</feature>
<accession>A0A1X6P3Y7</accession>
<name>A0A1X6P3Y7_PORUM</name>
<evidence type="ECO:0000313" key="2">
    <source>
        <dbReference type="EMBL" id="OSX75599.1"/>
    </source>
</evidence>
<sequence length="476" mass="52303">MAAGLFGPANWDHVKTEALAAIAIRRSRRRSGEAAAGRVFPTTVFPSTGKTPANPHRLSCDWEPFFEHFGDATPQDAVAATLIAFGKLMCTAQGYNDSSAGMSRDERAARLQKQSQDWLLTMVKPLFGARNTVKVYMLLSHASSEIIDRGDLDFAESSVNEAEHKAQKVAFARTNRQTRAHARQLLTVAHSRRLLASEDAAVVDDEPHVAEPPSQLSDTGTNHCDSSGSEPDSDQSSEADPEDPSPIRWDAGIESASVSVQGSREGTRTPLLQVVEWTGMASVAAAIGLSPHAEINLLSATHFEAVFEWDALPSTELLRSTASISDAPWYDHVLYRRDGRLDLVYGYVRLLINGGSAGVPDKCSVVQRLERTEARTGCPFAEAGYTHLRLLFDGEQDDWPVLEMVPLARVARIVHMVPKTDLLSTRFGLGVPQEWTGQRLHDNRGARFLHNILHKSTTPAQQRHQRSRLSMQDGLT</sequence>
<organism evidence="2 3">
    <name type="scientific">Porphyra umbilicalis</name>
    <name type="common">Purple laver</name>
    <name type="synonym">Red alga</name>
    <dbReference type="NCBI Taxonomy" id="2786"/>
    <lineage>
        <taxon>Eukaryota</taxon>
        <taxon>Rhodophyta</taxon>
        <taxon>Bangiophyceae</taxon>
        <taxon>Bangiales</taxon>
        <taxon>Bangiaceae</taxon>
        <taxon>Porphyra</taxon>
    </lineage>
</organism>